<comment type="caution">
    <text evidence="5">The sequence shown here is derived from an EMBL/GenBank/DDBJ whole genome shotgun (WGS) entry which is preliminary data.</text>
</comment>
<dbReference type="Gene3D" id="3.40.50.10420">
    <property type="entry name" value="NagB/RpiA/CoA transferase-like"/>
    <property type="match status" value="1"/>
</dbReference>
<gene>
    <name evidence="5" type="ORF">F7231_17375</name>
</gene>
<evidence type="ECO:0000313" key="6">
    <source>
        <dbReference type="Proteomes" id="UP000606008"/>
    </source>
</evidence>
<dbReference type="InterPro" id="IPR037171">
    <property type="entry name" value="NagB/RpiA_transferase-like"/>
</dbReference>
<evidence type="ECO:0000256" key="3">
    <source>
        <dbReference type="ARBA" id="ARBA00022840"/>
    </source>
</evidence>
<dbReference type="InterPro" id="IPR024185">
    <property type="entry name" value="FTHF_cligase-like_sf"/>
</dbReference>
<evidence type="ECO:0000256" key="1">
    <source>
        <dbReference type="ARBA" id="ARBA00010638"/>
    </source>
</evidence>
<dbReference type="EC" id="6.3.3.2" evidence="4"/>
<evidence type="ECO:0000256" key="4">
    <source>
        <dbReference type="RuleBase" id="RU361279"/>
    </source>
</evidence>
<evidence type="ECO:0000256" key="2">
    <source>
        <dbReference type="ARBA" id="ARBA00022741"/>
    </source>
</evidence>
<dbReference type="NCBIfam" id="TIGR02727">
    <property type="entry name" value="MTHFS_bact"/>
    <property type="match status" value="1"/>
</dbReference>
<keyword evidence="4" id="KW-0460">Magnesium</keyword>
<comment type="similarity">
    <text evidence="1 4">Belongs to the 5-formyltetrahydrofolate cyclo-ligase family.</text>
</comment>
<dbReference type="RefSeq" id="WP_166692859.1">
    <property type="nucleotide sequence ID" value="NZ_WAEL01000006.1"/>
</dbReference>
<dbReference type="InterPro" id="IPR002698">
    <property type="entry name" value="FTHF_cligase"/>
</dbReference>
<dbReference type="Pfam" id="PF01812">
    <property type="entry name" value="5-FTHF_cyc-lig"/>
    <property type="match status" value="1"/>
</dbReference>
<dbReference type="Proteomes" id="UP000606008">
    <property type="component" value="Unassembled WGS sequence"/>
</dbReference>
<evidence type="ECO:0000313" key="5">
    <source>
        <dbReference type="EMBL" id="NID11946.1"/>
    </source>
</evidence>
<reference evidence="5" key="1">
    <citation type="submission" date="2024-05" db="EMBL/GenBank/DDBJ databases">
        <authorList>
            <person name="Jung D.-H."/>
        </authorList>
    </citation>
    <scope>NUCLEOTIDE SEQUENCE</scope>
    <source>
        <strain evidence="5">JA-25</strain>
    </source>
</reference>
<dbReference type="GO" id="GO:0030272">
    <property type="term" value="F:5-formyltetrahydrofolate cyclo-ligase activity"/>
    <property type="evidence" value="ECO:0007669"/>
    <property type="project" value="UniProtKB-EC"/>
</dbReference>
<keyword evidence="3 4" id="KW-0067">ATP-binding</keyword>
<proteinExistence type="inferred from homology"/>
<keyword evidence="2 4" id="KW-0547">Nucleotide-binding</keyword>
<dbReference type="PIRSF" id="PIRSF006806">
    <property type="entry name" value="FTHF_cligase"/>
    <property type="match status" value="1"/>
</dbReference>
<dbReference type="PANTHER" id="PTHR23407:SF1">
    <property type="entry name" value="5-FORMYLTETRAHYDROFOLATE CYCLO-LIGASE"/>
    <property type="match status" value="1"/>
</dbReference>
<dbReference type="EMBL" id="WAEL01000006">
    <property type="protein sequence ID" value="NID11946.1"/>
    <property type="molecule type" value="Genomic_DNA"/>
</dbReference>
<organism evidence="5 6">
    <name type="scientific">Fibrivirga algicola</name>
    <dbReference type="NCBI Taxonomy" id="2950420"/>
    <lineage>
        <taxon>Bacteria</taxon>
        <taxon>Pseudomonadati</taxon>
        <taxon>Bacteroidota</taxon>
        <taxon>Cytophagia</taxon>
        <taxon>Cytophagales</taxon>
        <taxon>Spirosomataceae</taxon>
        <taxon>Fibrivirga</taxon>
    </lineage>
</organism>
<sequence>MVKDELRTTYKARRAALSADELQRVSEQVADRFFADARIQTCLAKDGAVVHTFLPIKRQNELSTWPLIHRLWRDYPGITIWASVTEPATRTLQHFQLTSTTGLIENKWGIPEPSDTFTPVTGTPDLVLVPLLAFDRNGHRVGYGGGYYDRFLAGTSADCLKIGLSFFDPVDWIEAVDNTDIPLTGCVMPTAVCWFS</sequence>
<protein>
    <recommendedName>
        <fullName evidence="4">5-formyltetrahydrofolate cyclo-ligase</fullName>
        <ecNumber evidence="4">6.3.3.2</ecNumber>
    </recommendedName>
</protein>
<keyword evidence="5" id="KW-0436">Ligase</keyword>
<name>A0ABX0QL14_9BACT</name>
<dbReference type="SUPFAM" id="SSF100950">
    <property type="entry name" value="NagB/RpiA/CoA transferase-like"/>
    <property type="match status" value="1"/>
</dbReference>
<comment type="cofactor">
    <cofactor evidence="4">
        <name>Mg(2+)</name>
        <dbReference type="ChEBI" id="CHEBI:18420"/>
    </cofactor>
</comment>
<comment type="catalytic activity">
    <reaction evidence="4">
        <text>(6S)-5-formyl-5,6,7,8-tetrahydrofolate + ATP = (6R)-5,10-methenyltetrahydrofolate + ADP + phosphate</text>
        <dbReference type="Rhea" id="RHEA:10488"/>
        <dbReference type="ChEBI" id="CHEBI:30616"/>
        <dbReference type="ChEBI" id="CHEBI:43474"/>
        <dbReference type="ChEBI" id="CHEBI:57455"/>
        <dbReference type="ChEBI" id="CHEBI:57457"/>
        <dbReference type="ChEBI" id="CHEBI:456216"/>
        <dbReference type="EC" id="6.3.3.2"/>
    </reaction>
</comment>
<dbReference type="PANTHER" id="PTHR23407">
    <property type="entry name" value="ATPASE INHIBITOR/5-FORMYLTETRAHYDROFOLATE CYCLO-LIGASE"/>
    <property type="match status" value="1"/>
</dbReference>
<accession>A0ABX0QL14</accession>
<keyword evidence="4" id="KW-0479">Metal-binding</keyword>
<keyword evidence="6" id="KW-1185">Reference proteome</keyword>